<dbReference type="Pfam" id="PF05742">
    <property type="entry name" value="TANGO2"/>
    <property type="match status" value="1"/>
</dbReference>
<dbReference type="EMBL" id="FNCE01000024">
    <property type="protein sequence ID" value="SDG56136.1"/>
    <property type="molecule type" value="Genomic_DNA"/>
</dbReference>
<keyword evidence="2" id="KW-1185">Reference proteome</keyword>
<dbReference type="OrthoDB" id="4380123at2"/>
<protein>
    <submittedName>
        <fullName evidence="1">Transport and Golgi organisation 2</fullName>
    </submittedName>
</protein>
<reference evidence="1 2" key="1">
    <citation type="submission" date="2016-10" db="EMBL/GenBank/DDBJ databases">
        <authorList>
            <person name="de Groot N.N."/>
        </authorList>
    </citation>
    <scope>NUCLEOTIDE SEQUENCE [LARGE SCALE GENOMIC DNA]</scope>
    <source>
        <strain evidence="1 2">DSM 25584</strain>
    </source>
</reference>
<name>A0A1G7V8M3_9PROT</name>
<dbReference type="PANTHER" id="PTHR17985">
    <property type="entry name" value="SER/THR-RICH PROTEIN T10 IN DGCR REGION"/>
    <property type="match status" value="1"/>
</dbReference>
<sequence length="253" mass="27456">MCTLVVLRQPGGRWPLLAAANRDEMRGRSWRAPGRHWPDRPHVVAGLDEAAGGSWLGVNDQGVLAAVLNRHGTLGRMDDKRSRGLLVLDALDHGNARSAAEALGREDPGRYQPFNLVVADRTDAYWLKHAGPDGTETERGRIRVEALPSGVSMLTAGNLNDATDPRIRRHLPRFLKAAPPDPDTDSWDSWTRLLGVRPPDHAADPREGMAFETDSGFATLCSTLVALPAGQAPPVLRFADGPPDRAPFRPIAA</sequence>
<proteinExistence type="predicted"/>
<accession>A0A1G7V8M3</accession>
<dbReference type="InterPro" id="IPR008551">
    <property type="entry name" value="TANGO2"/>
</dbReference>
<dbReference type="PANTHER" id="PTHR17985:SF8">
    <property type="entry name" value="TRANSPORT AND GOLGI ORGANIZATION PROTEIN 2 HOMOLOG"/>
    <property type="match status" value="1"/>
</dbReference>
<gene>
    <name evidence="1" type="ORF">SAMN05216241_1242</name>
</gene>
<dbReference type="Gene3D" id="3.60.60.10">
    <property type="entry name" value="Penicillin V Acylase, Chain A"/>
    <property type="match status" value="1"/>
</dbReference>
<dbReference type="STRING" id="1082479.SAMN05216241_1242"/>
<evidence type="ECO:0000313" key="1">
    <source>
        <dbReference type="EMBL" id="SDG56136.1"/>
    </source>
</evidence>
<dbReference type="Proteomes" id="UP000199415">
    <property type="component" value="Unassembled WGS sequence"/>
</dbReference>
<evidence type="ECO:0000313" key="2">
    <source>
        <dbReference type="Proteomes" id="UP000199415"/>
    </source>
</evidence>
<dbReference type="AlphaFoldDB" id="A0A1G7V8M3"/>
<organism evidence="1 2">
    <name type="scientific">Limimonas halophila</name>
    <dbReference type="NCBI Taxonomy" id="1082479"/>
    <lineage>
        <taxon>Bacteria</taxon>
        <taxon>Pseudomonadati</taxon>
        <taxon>Pseudomonadota</taxon>
        <taxon>Alphaproteobacteria</taxon>
        <taxon>Rhodospirillales</taxon>
        <taxon>Rhodovibrionaceae</taxon>
        <taxon>Limimonas</taxon>
    </lineage>
</organism>